<reference evidence="2 3" key="1">
    <citation type="submission" date="2017-11" db="EMBL/GenBank/DDBJ databases">
        <title>Bacterial isolate from king chilli rhizosphere.</title>
        <authorList>
            <person name="Takhelmayum P."/>
            <person name="Sarangthem I."/>
        </authorList>
    </citation>
    <scope>NUCLEOTIDE SEQUENCE [LARGE SCALE GENOMIC DNA]</scope>
    <source>
        <strain evidence="3">t26</strain>
    </source>
</reference>
<comment type="caution">
    <text evidence="2">The sequence shown here is derived from an EMBL/GenBank/DDBJ whole genome shotgun (WGS) entry which is preliminary data.</text>
</comment>
<protein>
    <recommendedName>
        <fullName evidence="4">Aminotransferase yhxA</fullName>
    </recommendedName>
</protein>
<organism evidence="2 3">
    <name type="scientific">Lysinibacillus xylanilyticus</name>
    <dbReference type="NCBI Taxonomy" id="582475"/>
    <lineage>
        <taxon>Bacteria</taxon>
        <taxon>Bacillati</taxon>
        <taxon>Bacillota</taxon>
        <taxon>Bacilli</taxon>
        <taxon>Bacillales</taxon>
        <taxon>Bacillaceae</taxon>
        <taxon>Lysinibacillus</taxon>
    </lineage>
</organism>
<sequence length="102" mass="11070">MKKTKKMMTGALAAAALVTLTACGEERGYAEPTGTDCDDWDWDKETGTYYCDDNDSTYARSYYHGGKYYGTKTSLQKSADYKTYVSNYKSGIGSGSKGGFGG</sequence>
<dbReference type="PROSITE" id="PS51257">
    <property type="entry name" value="PROKAR_LIPOPROTEIN"/>
    <property type="match status" value="1"/>
</dbReference>
<evidence type="ECO:0000256" key="1">
    <source>
        <dbReference type="SAM" id="SignalP"/>
    </source>
</evidence>
<evidence type="ECO:0000313" key="2">
    <source>
        <dbReference type="EMBL" id="PJO41900.1"/>
    </source>
</evidence>
<dbReference type="RefSeq" id="WP_100544670.1">
    <property type="nucleotide sequence ID" value="NZ_CP158849.1"/>
</dbReference>
<evidence type="ECO:0008006" key="4">
    <source>
        <dbReference type="Google" id="ProtNLM"/>
    </source>
</evidence>
<dbReference type="AlphaFoldDB" id="A0A2M9Q1F4"/>
<accession>A0A2M9Q1F4</accession>
<gene>
    <name evidence="2" type="ORF">CWD94_20455</name>
</gene>
<dbReference type="Proteomes" id="UP000232101">
    <property type="component" value="Unassembled WGS sequence"/>
</dbReference>
<proteinExistence type="predicted"/>
<feature type="signal peptide" evidence="1">
    <location>
        <begin position="1"/>
        <end position="24"/>
    </location>
</feature>
<keyword evidence="1" id="KW-0732">Signal</keyword>
<feature type="chain" id="PRO_5014838548" description="Aminotransferase yhxA" evidence="1">
    <location>
        <begin position="25"/>
        <end position="102"/>
    </location>
</feature>
<dbReference type="EMBL" id="PHQY01000662">
    <property type="protein sequence ID" value="PJO41900.1"/>
    <property type="molecule type" value="Genomic_DNA"/>
</dbReference>
<evidence type="ECO:0000313" key="3">
    <source>
        <dbReference type="Proteomes" id="UP000232101"/>
    </source>
</evidence>
<name>A0A2M9Q1F4_9BACI</name>